<proteinExistence type="inferred from homology"/>
<dbReference type="Proteomes" id="UP000664122">
    <property type="component" value="Unassembled WGS sequence"/>
</dbReference>
<dbReference type="EMBL" id="JAFMPP010000018">
    <property type="protein sequence ID" value="MBO0664215.1"/>
    <property type="molecule type" value="Genomic_DNA"/>
</dbReference>
<protein>
    <submittedName>
        <fullName evidence="3">ROK family transcriptional regulator</fullName>
    </submittedName>
</protein>
<dbReference type="SUPFAM" id="SSF53067">
    <property type="entry name" value="Actin-like ATPase domain"/>
    <property type="match status" value="1"/>
</dbReference>
<dbReference type="InterPro" id="IPR000600">
    <property type="entry name" value="ROK"/>
</dbReference>
<feature type="region of interest" description="Disordered" evidence="2">
    <location>
        <begin position="241"/>
        <end position="272"/>
    </location>
</feature>
<name>A0A939FZ24_9HYPH</name>
<dbReference type="InterPro" id="IPR036388">
    <property type="entry name" value="WH-like_DNA-bd_sf"/>
</dbReference>
<evidence type="ECO:0000313" key="4">
    <source>
        <dbReference type="Proteomes" id="UP000664122"/>
    </source>
</evidence>
<dbReference type="InterPro" id="IPR011991">
    <property type="entry name" value="ArsR-like_HTH"/>
</dbReference>
<dbReference type="Gene3D" id="3.30.420.40">
    <property type="match status" value="2"/>
</dbReference>
<dbReference type="PANTHER" id="PTHR18964">
    <property type="entry name" value="ROK (REPRESSOR, ORF, KINASE) FAMILY"/>
    <property type="match status" value="1"/>
</dbReference>
<keyword evidence="4" id="KW-1185">Reference proteome</keyword>
<dbReference type="CDD" id="cd00090">
    <property type="entry name" value="HTH_ARSR"/>
    <property type="match status" value="1"/>
</dbReference>
<dbReference type="Gene3D" id="1.10.10.10">
    <property type="entry name" value="Winged helix-like DNA-binding domain superfamily/Winged helix DNA-binding domain"/>
    <property type="match status" value="1"/>
</dbReference>
<sequence length="370" mass="39309">MNAPGSRLSLSRGQRRLVALLRRHPIQSRAFLAEQLEVSQPAISKQVQELMTLGLVVEAARRTGRRGPPQIDLKLNADAIFALGIHADSESVHVVLLDFCGAVRGEFGLRNAFSDFEDAQSAIVIGARQLLAEAGRDLGALAGACIALPARFVSSEGALNLADAVGTWRGVDIADRLSTRLGCDVTVENDANAAALSEVAIGNPDGYASFFYIYIADGLGGALVLDHQLYRGAHGNAGEIGALRPRSTRRPSLGDLARNLGKDAPPPSATPEVWNNHFAARPDLYAPWLDRAAAELHELLFVVRTLFDPEAIFVGGTMAMALREALIKRARELRPPHHFVAMPPIVASQLGGLASAAQGAAVSVFLEGAA</sequence>
<accession>A0A939FZ24</accession>
<comment type="similarity">
    <text evidence="1">Belongs to the ROK (NagC/XylR) family.</text>
</comment>
<dbReference type="CDD" id="cd23763">
    <property type="entry name" value="ASKHA_ATPase_ROK"/>
    <property type="match status" value="1"/>
</dbReference>
<comment type="caution">
    <text evidence="3">The sequence shown here is derived from an EMBL/GenBank/DDBJ whole genome shotgun (WGS) entry which is preliminary data.</text>
</comment>
<gene>
    <name evidence="3" type="ORF">J1C48_16670</name>
</gene>
<dbReference type="RefSeq" id="WP_207259134.1">
    <property type="nucleotide sequence ID" value="NZ_JAFMPP010000018.1"/>
</dbReference>
<evidence type="ECO:0000256" key="2">
    <source>
        <dbReference type="SAM" id="MobiDB-lite"/>
    </source>
</evidence>
<reference evidence="3" key="1">
    <citation type="submission" date="2021-03" db="EMBL/GenBank/DDBJ databases">
        <title>Whole genome sequence of Jiella sp. CQZ9-1.</title>
        <authorList>
            <person name="Tuo L."/>
        </authorList>
    </citation>
    <scope>NUCLEOTIDE SEQUENCE</scope>
    <source>
        <strain evidence="3">CQZ9-1</strain>
    </source>
</reference>
<dbReference type="InterPro" id="IPR043129">
    <property type="entry name" value="ATPase_NBD"/>
</dbReference>
<evidence type="ECO:0000256" key="1">
    <source>
        <dbReference type="ARBA" id="ARBA00006479"/>
    </source>
</evidence>
<dbReference type="PANTHER" id="PTHR18964:SF149">
    <property type="entry name" value="BIFUNCTIONAL UDP-N-ACETYLGLUCOSAMINE 2-EPIMERASE_N-ACETYLMANNOSAMINE KINASE"/>
    <property type="match status" value="1"/>
</dbReference>
<dbReference type="InterPro" id="IPR036390">
    <property type="entry name" value="WH_DNA-bd_sf"/>
</dbReference>
<dbReference type="SUPFAM" id="SSF46785">
    <property type="entry name" value="Winged helix' DNA-binding domain"/>
    <property type="match status" value="1"/>
</dbReference>
<organism evidence="3 4">
    <name type="scientific">Jiella flava</name>
    <dbReference type="NCBI Taxonomy" id="2816857"/>
    <lineage>
        <taxon>Bacteria</taxon>
        <taxon>Pseudomonadati</taxon>
        <taxon>Pseudomonadota</taxon>
        <taxon>Alphaproteobacteria</taxon>
        <taxon>Hyphomicrobiales</taxon>
        <taxon>Aurantimonadaceae</taxon>
        <taxon>Jiella</taxon>
    </lineage>
</organism>
<dbReference type="Pfam" id="PF00480">
    <property type="entry name" value="ROK"/>
    <property type="match status" value="1"/>
</dbReference>
<dbReference type="GO" id="GO:0006355">
    <property type="term" value="P:regulation of DNA-templated transcription"/>
    <property type="evidence" value="ECO:0007669"/>
    <property type="project" value="UniProtKB-ARBA"/>
</dbReference>
<dbReference type="AlphaFoldDB" id="A0A939FZ24"/>
<evidence type="ECO:0000313" key="3">
    <source>
        <dbReference type="EMBL" id="MBO0664215.1"/>
    </source>
</evidence>